<accession>B2UMK7</accession>
<dbReference type="Proteomes" id="UP000001031">
    <property type="component" value="Chromosome"/>
</dbReference>
<gene>
    <name evidence="1" type="ordered locus">Amuc_1745</name>
</gene>
<evidence type="ECO:0000313" key="1">
    <source>
        <dbReference type="EMBL" id="ACD05563.1"/>
    </source>
</evidence>
<dbReference type="HOGENOM" id="CLU_2969065_0_0_0"/>
<sequence length="58" mass="6687">MIIKCGRIVAHTLIYTMLNYPVLSRKNHYGIAPPLKNISQRKIRKKTYSSVTRGSLKQ</sequence>
<reference evidence="2" key="1">
    <citation type="journal article" date="2011" name="PLoS ONE">
        <title>The genome of Akkermansia muciniphila, a dedicated intestinal mucin degrader, and its use in exploring intestinal metagenomes.</title>
        <authorList>
            <person name="van Passel M.W."/>
            <person name="Kant R."/>
            <person name="Zoetendal E.G."/>
            <person name="Plugge C.M."/>
            <person name="Derrien M."/>
            <person name="Malfatti S.A."/>
            <person name="Chain P.S."/>
            <person name="Woyke T."/>
            <person name="Palva A."/>
            <person name="de Vos W.M."/>
            <person name="Smidt H."/>
        </authorList>
    </citation>
    <scope>NUCLEOTIDE SEQUENCE [LARGE SCALE GENOMIC DNA]</scope>
    <source>
        <strain evidence="2">ATCC BAA-835 / DSM 22959 / JCM 33894 / BCRC 81048 / CCUG 64013 / CIP 107961 / Muc</strain>
    </source>
</reference>
<dbReference type="PaxDb" id="349741-Amuc_1745"/>
<dbReference type="AlphaFoldDB" id="B2UMK7"/>
<dbReference type="KEGG" id="amu:Amuc_1745"/>
<organism evidence="1 2">
    <name type="scientific">Akkermansia muciniphila (strain ATCC BAA-835 / DSM 22959 / JCM 33894 / BCRC 81048 / CCUG 64013 / CIP 107961 / Muc)</name>
    <dbReference type="NCBI Taxonomy" id="349741"/>
    <lineage>
        <taxon>Bacteria</taxon>
        <taxon>Pseudomonadati</taxon>
        <taxon>Verrucomicrobiota</taxon>
        <taxon>Verrucomicrobiia</taxon>
        <taxon>Verrucomicrobiales</taxon>
        <taxon>Akkermansiaceae</taxon>
        <taxon>Akkermansia</taxon>
    </lineage>
</organism>
<dbReference type="STRING" id="349741.Amuc_1745"/>
<keyword evidence="2" id="KW-1185">Reference proteome</keyword>
<protein>
    <submittedName>
        <fullName evidence="1">Uncharacterized protein</fullName>
    </submittedName>
</protein>
<evidence type="ECO:0000313" key="2">
    <source>
        <dbReference type="Proteomes" id="UP000001031"/>
    </source>
</evidence>
<name>B2UMK7_AKKM8</name>
<proteinExistence type="predicted"/>
<dbReference type="EMBL" id="CP001071">
    <property type="protein sequence ID" value="ACD05563.1"/>
    <property type="molecule type" value="Genomic_DNA"/>
</dbReference>